<dbReference type="OrthoDB" id="2852236at2"/>
<dbReference type="EMBL" id="CCXS01000001">
    <property type="protein sequence ID" value="CEG23837.1"/>
    <property type="molecule type" value="Genomic_DNA"/>
</dbReference>
<dbReference type="Proteomes" id="UP000043699">
    <property type="component" value="Unassembled WGS sequence"/>
</dbReference>
<dbReference type="RefSeq" id="WP_052652840.1">
    <property type="nucleotide sequence ID" value="NZ_CCXS01000001.1"/>
</dbReference>
<reference evidence="1 2" key="1">
    <citation type="submission" date="2014-09" db="EMBL/GenBank/DDBJ databases">
        <authorList>
            <person name="Urmite Genomes Urmite Genomes"/>
        </authorList>
    </citation>
    <scope>NUCLEOTIDE SEQUENCE [LARGE SCALE GENOMIC DNA]</scope>
    <source>
        <strain evidence="1 2">ES2</strain>
    </source>
</reference>
<proteinExistence type="predicted"/>
<keyword evidence="2" id="KW-1185">Reference proteome</keyword>
<evidence type="ECO:0000313" key="2">
    <source>
        <dbReference type="Proteomes" id="UP000043699"/>
    </source>
</evidence>
<organism evidence="1 2">
    <name type="scientific">Planococcus massiliensis</name>
    <dbReference type="NCBI Taxonomy" id="1499687"/>
    <lineage>
        <taxon>Bacteria</taxon>
        <taxon>Bacillati</taxon>
        <taxon>Bacillota</taxon>
        <taxon>Bacilli</taxon>
        <taxon>Bacillales</taxon>
        <taxon>Caryophanaceae</taxon>
        <taxon>Planococcus</taxon>
    </lineage>
</organism>
<name>A0A098EPY7_9BACL</name>
<protein>
    <recommendedName>
        <fullName evidence="3">DUF2993 domain-containing protein</fullName>
    </recommendedName>
</protein>
<evidence type="ECO:0008006" key="3">
    <source>
        <dbReference type="Google" id="ProtNLM"/>
    </source>
</evidence>
<gene>
    <name evidence="1" type="ORF">BN1080_02844</name>
</gene>
<accession>A0A098EPY7</accession>
<evidence type="ECO:0000313" key="1">
    <source>
        <dbReference type="EMBL" id="CEG23837.1"/>
    </source>
</evidence>
<dbReference type="STRING" id="1499687.BN1080_02844"/>
<sequence length="148" mass="16866">MLSRFKDKLSSISANGLEIPITSSVIEQLIKMKLGLQDVKVKITPESLTIQGTTEVKKLMLKKMVSFRVTLKPIHLDKRTIQFELIDMKPVDINFISDKIFNRPPFLGYADRTIKMDLNALDVVNKIPVGNIKSYEMVEDAINIRFSL</sequence>
<dbReference type="AlphaFoldDB" id="A0A098EPY7"/>